<protein>
    <recommendedName>
        <fullName evidence="2">Fungal-type protein kinase domain-containing protein</fullName>
    </recommendedName>
</protein>
<evidence type="ECO:0000256" key="1">
    <source>
        <dbReference type="SAM" id="MobiDB-lite"/>
    </source>
</evidence>
<dbReference type="PANTHER" id="PTHR38248:SF2">
    <property type="entry name" value="FUNK1 11"/>
    <property type="match status" value="1"/>
</dbReference>
<evidence type="ECO:0000313" key="4">
    <source>
        <dbReference type="Proteomes" id="UP000184267"/>
    </source>
</evidence>
<dbReference type="OMA" id="SIEPNGW"/>
<reference evidence="3 4" key="1">
    <citation type="submission" date="2016-10" db="EMBL/GenBank/DDBJ databases">
        <title>Genome sequence of the basidiomycete white-rot fungus Trametes pubescens.</title>
        <authorList>
            <person name="Makela M.R."/>
            <person name="Granchi Z."/>
            <person name="Peng M."/>
            <person name="De Vries R.P."/>
            <person name="Grigoriev I."/>
            <person name="Riley R."/>
            <person name="Hilden K."/>
        </authorList>
    </citation>
    <scope>NUCLEOTIDE SEQUENCE [LARGE SCALE GENOMIC DNA]</scope>
    <source>
        <strain evidence="3 4">FBCC735</strain>
    </source>
</reference>
<sequence length="733" mass="81886">MAGFPPEQPPIHTSNRRWVINDDSSFVVGGSPSTDWGGTSQGSPTPRPSQNSQITQASQASQASSVGHKLRKKGAGTGAWNTPIARTETSAQTFGFEDKTAKSRNMRLGEEMKGRMLGPMPVDKFLAQFLSADKVSFDDMPEPKGAFRDVLKQSDNITNETGIYAPLIRALNADETPGYKRGSRCPGFTFRNTSNHPDQSGGVIGGKKPDICCYKDDHLTAVETSDSKDPLGSRTNMGLAATFFEIKLLKKSDFFCDPVHNAKGANLDDWPFVYGWVTEAERPAIQEAFGQNVSYASEVAMRQFRHVVYSVTMAGTSARLIRWDRAGAIVTRAFDIHRKPECLCRIFWCFSHVSDAERGYDLTVEPASAEDENVFKTLILQHIQRQLPLATPEEQDEALEEHFASSCVTSVSVFRKSDDGLSYHWQYLVSRPIVAPLSPVGRATRTYWAVDSAAKKVVFLKDSWRQASDVPEGSVMKDLRSRKVPNIPPVEYEDDVPSLFVERDAEDDVIYIDDNGRQTTQTQQFLDAPWLCGSKKDFRAVVFRRTRYRLVLEFAGYPLTKFRGTTELLHGAYDAFMALHDAHGIAHRLHRDITPDNIILYHDGSRPEEPRKGYLVDWELSCDTSAESKKTRRRDASMYWQFASVNIIENLGASHTVQDDMESIYYVVLYCALLYLPHRLNGNKLLRLLGLIFDFIADQNGMRVSGGTGKPRISTEARTRARFPGAAGLSGNG</sequence>
<comment type="caution">
    <text evidence="3">The sequence shown here is derived from an EMBL/GenBank/DDBJ whole genome shotgun (WGS) entry which is preliminary data.</text>
</comment>
<gene>
    <name evidence="3" type="ORF">TRAPUB_9614</name>
</gene>
<feature type="compositionally biased region" description="Low complexity" evidence="1">
    <location>
        <begin position="49"/>
        <end position="65"/>
    </location>
</feature>
<dbReference type="AlphaFoldDB" id="A0A1M2W1W6"/>
<feature type="region of interest" description="Disordered" evidence="1">
    <location>
        <begin position="1"/>
        <end position="82"/>
    </location>
</feature>
<organism evidence="3 4">
    <name type="scientific">Trametes pubescens</name>
    <name type="common">White-rot fungus</name>
    <dbReference type="NCBI Taxonomy" id="154538"/>
    <lineage>
        <taxon>Eukaryota</taxon>
        <taxon>Fungi</taxon>
        <taxon>Dikarya</taxon>
        <taxon>Basidiomycota</taxon>
        <taxon>Agaricomycotina</taxon>
        <taxon>Agaricomycetes</taxon>
        <taxon>Polyporales</taxon>
        <taxon>Polyporaceae</taxon>
        <taxon>Trametes</taxon>
    </lineage>
</organism>
<dbReference type="InterPro" id="IPR011009">
    <property type="entry name" value="Kinase-like_dom_sf"/>
</dbReference>
<dbReference type="Gene3D" id="1.10.510.10">
    <property type="entry name" value="Transferase(Phosphotransferase) domain 1"/>
    <property type="match status" value="1"/>
</dbReference>
<proteinExistence type="predicted"/>
<evidence type="ECO:0000259" key="2">
    <source>
        <dbReference type="Pfam" id="PF17667"/>
    </source>
</evidence>
<accession>A0A1M2W1W6</accession>
<dbReference type="InterPro" id="IPR040976">
    <property type="entry name" value="Pkinase_fungal"/>
</dbReference>
<dbReference type="Proteomes" id="UP000184267">
    <property type="component" value="Unassembled WGS sequence"/>
</dbReference>
<feature type="domain" description="Fungal-type protein kinase" evidence="2">
    <location>
        <begin position="284"/>
        <end position="670"/>
    </location>
</feature>
<name>A0A1M2W1W6_TRAPU</name>
<dbReference type="SUPFAM" id="SSF56112">
    <property type="entry name" value="Protein kinase-like (PK-like)"/>
    <property type="match status" value="1"/>
</dbReference>
<dbReference type="EMBL" id="MNAD01000356">
    <property type="protein sequence ID" value="OJT13844.1"/>
    <property type="molecule type" value="Genomic_DNA"/>
</dbReference>
<keyword evidence="4" id="KW-1185">Reference proteome</keyword>
<dbReference type="Pfam" id="PF17667">
    <property type="entry name" value="Pkinase_fungal"/>
    <property type="match status" value="1"/>
</dbReference>
<dbReference type="OrthoDB" id="5592585at2759"/>
<feature type="compositionally biased region" description="Polar residues" evidence="1">
    <location>
        <begin position="31"/>
        <end position="44"/>
    </location>
</feature>
<evidence type="ECO:0000313" key="3">
    <source>
        <dbReference type="EMBL" id="OJT13844.1"/>
    </source>
</evidence>
<dbReference type="PANTHER" id="PTHR38248">
    <property type="entry name" value="FUNK1 6"/>
    <property type="match status" value="1"/>
</dbReference>